<comment type="cofactor">
    <cofactor evidence="1">
        <name>heme c</name>
        <dbReference type="ChEBI" id="CHEBI:61717"/>
    </cofactor>
</comment>
<accession>A0A074JIV1</accession>
<dbReference type="GO" id="GO:0020037">
    <property type="term" value="F:heme binding"/>
    <property type="evidence" value="ECO:0007669"/>
    <property type="project" value="InterPro"/>
</dbReference>
<feature type="domain" description="Cytochrome c" evidence="11">
    <location>
        <begin position="75"/>
        <end position="166"/>
    </location>
</feature>
<dbReference type="Pfam" id="PF00034">
    <property type="entry name" value="Cytochrom_C"/>
    <property type="match status" value="2"/>
</dbReference>
<reference evidence="12 13" key="1">
    <citation type="submission" date="2013-07" db="EMBL/GenBank/DDBJ databases">
        <title>Thioclava pacifica DSM 10166 Genome Sequencing.</title>
        <authorList>
            <person name="Lai Q."/>
            <person name="Shao Z."/>
        </authorList>
    </citation>
    <scope>NUCLEOTIDE SEQUENCE [LARGE SCALE GENOMIC DNA]</scope>
    <source>
        <strain evidence="12 13">DSM 10166</strain>
    </source>
</reference>
<dbReference type="InterPro" id="IPR036909">
    <property type="entry name" value="Cyt_c-like_dom_sf"/>
</dbReference>
<evidence type="ECO:0000256" key="3">
    <source>
        <dbReference type="ARBA" id="ARBA00022617"/>
    </source>
</evidence>
<evidence type="ECO:0000256" key="9">
    <source>
        <dbReference type="SAM" id="MobiDB-lite"/>
    </source>
</evidence>
<evidence type="ECO:0000256" key="6">
    <source>
        <dbReference type="ARBA" id="ARBA00022982"/>
    </source>
</evidence>
<dbReference type="PRINTS" id="PR00605">
    <property type="entry name" value="CYTCHROMECIC"/>
</dbReference>
<feature type="domain" description="Cytochrome c" evidence="11">
    <location>
        <begin position="313"/>
        <end position="403"/>
    </location>
</feature>
<dbReference type="RefSeq" id="WP_169739496.1">
    <property type="nucleotide sequence ID" value="NZ_AUND01000001.1"/>
</dbReference>
<dbReference type="EMBL" id="AUND01000001">
    <property type="protein sequence ID" value="KEO56409.1"/>
    <property type="molecule type" value="Genomic_DNA"/>
</dbReference>
<evidence type="ECO:0000256" key="10">
    <source>
        <dbReference type="SAM" id="Phobius"/>
    </source>
</evidence>
<dbReference type="PANTHER" id="PTHR33751">
    <property type="entry name" value="CBB3-TYPE CYTOCHROME C OXIDASE SUBUNIT FIXP"/>
    <property type="match status" value="1"/>
</dbReference>
<feature type="compositionally biased region" description="Polar residues" evidence="9">
    <location>
        <begin position="416"/>
        <end position="430"/>
    </location>
</feature>
<keyword evidence="10" id="KW-0472">Membrane</keyword>
<dbReference type="GO" id="GO:0005506">
    <property type="term" value="F:iron ion binding"/>
    <property type="evidence" value="ECO:0007669"/>
    <property type="project" value="InterPro"/>
</dbReference>
<evidence type="ECO:0000256" key="4">
    <source>
        <dbReference type="ARBA" id="ARBA00022660"/>
    </source>
</evidence>
<evidence type="ECO:0000256" key="8">
    <source>
        <dbReference type="PROSITE-ProRule" id="PRU00433"/>
    </source>
</evidence>
<evidence type="ECO:0000313" key="12">
    <source>
        <dbReference type="EMBL" id="KEO56409.1"/>
    </source>
</evidence>
<feature type="transmembrane region" description="Helical" evidence="10">
    <location>
        <begin position="27"/>
        <end position="45"/>
    </location>
</feature>
<keyword evidence="10" id="KW-1133">Transmembrane helix</keyword>
<dbReference type="SUPFAM" id="SSF46626">
    <property type="entry name" value="Cytochrome c"/>
    <property type="match status" value="3"/>
</dbReference>
<dbReference type="STRING" id="1353537.TP2_02445"/>
<dbReference type="eggNOG" id="COG2863">
    <property type="taxonomic scope" value="Bacteria"/>
</dbReference>
<evidence type="ECO:0000256" key="1">
    <source>
        <dbReference type="ARBA" id="ARBA00001926"/>
    </source>
</evidence>
<dbReference type="Proteomes" id="UP000027432">
    <property type="component" value="Unassembled WGS sequence"/>
</dbReference>
<dbReference type="AlphaFoldDB" id="A0A074JIV1"/>
<keyword evidence="10" id="KW-0812">Transmembrane</keyword>
<dbReference type="PANTHER" id="PTHR33751:SF11">
    <property type="entry name" value="BLL4483 PROTEIN"/>
    <property type="match status" value="1"/>
</dbReference>
<gene>
    <name evidence="12" type="ORF">TP2_02445</name>
</gene>
<keyword evidence="2" id="KW-0813">Transport</keyword>
<keyword evidence="5 8" id="KW-0479">Metal-binding</keyword>
<dbReference type="Pfam" id="PF13442">
    <property type="entry name" value="Cytochrome_CBB3"/>
    <property type="match status" value="1"/>
</dbReference>
<organism evidence="12 13">
    <name type="scientific">Thioclava pacifica DSM 10166</name>
    <dbReference type="NCBI Taxonomy" id="1353537"/>
    <lineage>
        <taxon>Bacteria</taxon>
        <taxon>Pseudomonadati</taxon>
        <taxon>Pseudomonadota</taxon>
        <taxon>Alphaproteobacteria</taxon>
        <taxon>Rhodobacterales</taxon>
        <taxon>Paracoccaceae</taxon>
        <taxon>Thioclava</taxon>
    </lineage>
</organism>
<sequence>MSDKMKKDPRLPDETFEPFEETRRIPLPVYWIAIALAIWGVFMLVETSHSTQVADKARAQLDKQEQTKTAQVSAPDPAAGKALFSDNCATCHGDAGEGVAGAFPPLHGSDVVKLGGAQAVTEIVMRGIGGPLNVNGESYDGEMPAFGSVLSDKEISEIASYVATGLNDGTKTISASEVADIRKVSGDMDPWNGGAELAGLINGLPAQPDAKTPAAKGPDAKLVAQLVNEGTDTVWSCASCHGEKGEGLETVPRLAGLPAAYLVKQLHDFQKGARFNDSMAYVAKGLSDREIIDLANYYAGMSSPSGATPSLQGDLKRGAQLAKEGDWSIGVPACFTCHGPSGIGVAPEFPGIAAQQPSYVAHQLAMWAGGARHNSPLGLMAGISKALSDADRRSVADYLASLPPVPGSKPADMVAMTTSASAAKESSNDQ</sequence>
<feature type="domain" description="Cytochrome c" evidence="11">
    <location>
        <begin position="225"/>
        <end position="302"/>
    </location>
</feature>
<keyword evidence="13" id="KW-1185">Reference proteome</keyword>
<keyword evidence="3 8" id="KW-0349">Heme</keyword>
<dbReference type="Gene3D" id="1.10.760.10">
    <property type="entry name" value="Cytochrome c-like domain"/>
    <property type="match status" value="3"/>
</dbReference>
<keyword evidence="7 8" id="KW-0408">Iron</keyword>
<dbReference type="eggNOG" id="COG2010">
    <property type="taxonomic scope" value="Bacteria"/>
</dbReference>
<comment type="caution">
    <text evidence="12">The sequence shown here is derived from an EMBL/GenBank/DDBJ whole genome shotgun (WGS) entry which is preliminary data.</text>
</comment>
<dbReference type="GO" id="GO:0009055">
    <property type="term" value="F:electron transfer activity"/>
    <property type="evidence" value="ECO:0007669"/>
    <property type="project" value="InterPro"/>
</dbReference>
<keyword evidence="4" id="KW-0679">Respiratory chain</keyword>
<protein>
    <recommendedName>
        <fullName evidence="11">Cytochrome c domain-containing protein</fullName>
    </recommendedName>
</protein>
<dbReference type="InterPro" id="IPR009056">
    <property type="entry name" value="Cyt_c-like_dom"/>
</dbReference>
<keyword evidence="6" id="KW-0249">Electron transport</keyword>
<feature type="region of interest" description="Disordered" evidence="9">
    <location>
        <begin position="402"/>
        <end position="430"/>
    </location>
</feature>
<dbReference type="InterPro" id="IPR050597">
    <property type="entry name" value="Cytochrome_c_Oxidase_Subunit"/>
</dbReference>
<dbReference type="PROSITE" id="PS51007">
    <property type="entry name" value="CYTC"/>
    <property type="match status" value="3"/>
</dbReference>
<evidence type="ECO:0000259" key="11">
    <source>
        <dbReference type="PROSITE" id="PS51007"/>
    </source>
</evidence>
<name>A0A074JIV1_9RHOB</name>
<evidence type="ECO:0000313" key="13">
    <source>
        <dbReference type="Proteomes" id="UP000027432"/>
    </source>
</evidence>
<dbReference type="InterPro" id="IPR008168">
    <property type="entry name" value="Cyt_C_IC"/>
</dbReference>
<proteinExistence type="predicted"/>
<evidence type="ECO:0000256" key="5">
    <source>
        <dbReference type="ARBA" id="ARBA00022723"/>
    </source>
</evidence>
<evidence type="ECO:0000256" key="2">
    <source>
        <dbReference type="ARBA" id="ARBA00022448"/>
    </source>
</evidence>
<evidence type="ECO:0000256" key="7">
    <source>
        <dbReference type="ARBA" id="ARBA00023004"/>
    </source>
</evidence>